<dbReference type="RefSeq" id="WP_201371946.1">
    <property type="nucleotide sequence ID" value="NZ_BNJG01000001.1"/>
</dbReference>
<reference evidence="9 10" key="1">
    <citation type="journal article" date="2021" name="Int. J. Syst. Evol. Microbiol.">
        <title>Reticulibacter mediterranei gen. nov., sp. nov., within the new family Reticulibacteraceae fam. nov., and Ktedonospora formicarum gen. nov., sp. nov., Ktedonobacter robiniae sp. nov., Dictyobacter formicarum sp. nov. and Dictyobacter arantiisoli sp. nov., belonging to the class Ktedonobacteria.</title>
        <authorList>
            <person name="Yabe S."/>
            <person name="Zheng Y."/>
            <person name="Wang C.M."/>
            <person name="Sakai Y."/>
            <person name="Abe K."/>
            <person name="Yokota A."/>
            <person name="Donadio S."/>
            <person name="Cavaletti L."/>
            <person name="Monciardini P."/>
        </authorList>
    </citation>
    <scope>NUCLEOTIDE SEQUENCE [LARGE SCALE GENOMIC DNA]</scope>
    <source>
        <strain evidence="9 10">SOSP1-30</strain>
    </source>
</reference>
<dbReference type="EMBL" id="BNJG01000001">
    <property type="protein sequence ID" value="GHO55351.1"/>
    <property type="molecule type" value="Genomic_DNA"/>
</dbReference>
<dbReference type="Proteomes" id="UP000654345">
    <property type="component" value="Unassembled WGS sequence"/>
</dbReference>
<comment type="caution">
    <text evidence="9">The sequence shown here is derived from an EMBL/GenBank/DDBJ whole genome shotgun (WGS) entry which is preliminary data.</text>
</comment>
<dbReference type="InterPro" id="IPR027417">
    <property type="entry name" value="P-loop_NTPase"/>
</dbReference>
<keyword evidence="5 9" id="KW-0067">ATP-binding</keyword>
<evidence type="ECO:0000313" key="10">
    <source>
        <dbReference type="Proteomes" id="UP000654345"/>
    </source>
</evidence>
<dbReference type="InterPro" id="IPR050095">
    <property type="entry name" value="ECF_ABC_transporter_ATP-bd"/>
</dbReference>
<dbReference type="InterPro" id="IPR017871">
    <property type="entry name" value="ABC_transporter-like_CS"/>
</dbReference>
<dbReference type="InterPro" id="IPR030947">
    <property type="entry name" value="EcfA_1"/>
</dbReference>
<keyword evidence="4" id="KW-0547">Nucleotide-binding</keyword>
<dbReference type="Gene3D" id="3.40.50.300">
    <property type="entry name" value="P-loop containing nucleotide triphosphate hydrolases"/>
    <property type="match status" value="1"/>
</dbReference>
<organism evidence="9 10">
    <name type="scientific">Ktedonobacter robiniae</name>
    <dbReference type="NCBI Taxonomy" id="2778365"/>
    <lineage>
        <taxon>Bacteria</taxon>
        <taxon>Bacillati</taxon>
        <taxon>Chloroflexota</taxon>
        <taxon>Ktedonobacteria</taxon>
        <taxon>Ktedonobacterales</taxon>
        <taxon>Ktedonobacteraceae</taxon>
        <taxon>Ktedonobacter</taxon>
    </lineage>
</organism>
<protein>
    <submittedName>
        <fullName evidence="9">Energy-coupling factor transporter ATP-binding protein EcfA1</fullName>
    </submittedName>
</protein>
<keyword evidence="10" id="KW-1185">Reference proteome</keyword>
<keyword evidence="2" id="KW-0813">Transport</keyword>
<dbReference type="PANTHER" id="PTHR43553">
    <property type="entry name" value="HEAVY METAL TRANSPORTER"/>
    <property type="match status" value="1"/>
</dbReference>
<dbReference type="PANTHER" id="PTHR43553:SF24">
    <property type="entry name" value="ENERGY-COUPLING FACTOR TRANSPORTER ATP-BINDING PROTEIN ECFA1"/>
    <property type="match status" value="1"/>
</dbReference>
<keyword evidence="3" id="KW-1003">Cell membrane</keyword>
<feature type="domain" description="ABC transporter" evidence="8">
    <location>
        <begin position="8"/>
        <end position="249"/>
    </location>
</feature>
<evidence type="ECO:0000313" key="9">
    <source>
        <dbReference type="EMBL" id="GHO55351.1"/>
    </source>
</evidence>
<dbReference type="Pfam" id="PF00005">
    <property type="entry name" value="ABC_tran"/>
    <property type="match status" value="1"/>
</dbReference>
<dbReference type="SUPFAM" id="SSF52540">
    <property type="entry name" value="P-loop containing nucleoside triphosphate hydrolases"/>
    <property type="match status" value="1"/>
</dbReference>
<evidence type="ECO:0000256" key="7">
    <source>
        <dbReference type="ARBA" id="ARBA00023136"/>
    </source>
</evidence>
<keyword evidence="6" id="KW-1278">Translocase</keyword>
<proteinExistence type="inferred from homology"/>
<evidence type="ECO:0000256" key="2">
    <source>
        <dbReference type="ARBA" id="ARBA00022448"/>
    </source>
</evidence>
<sequence>MREQVPFIDLQGICYAYPVSGEAETTASLALNEVSLQIDRGEYVVLLGHNGSGKSTLARHCNALLLPDAGRVLVNGIDTRDEGKRRYVRDSVGMIFQHPDNQIIATIVEDDVAWSLSVRGFSRQEIRERVSQALEAVGIAHLRHSPPHKLSGGQRQRLAIAGVLALRPQCIIADEATSMLDPLSRREITRLLHQLQQAYGLAVIQVTHLLEEAVLAERVVVMEQGRIVHEGQPVEIFRDLEHLRRLKLAIPEPLELAQRLRLSGFSIAPEALTLETIAREVARA</sequence>
<dbReference type="PROSITE" id="PS50893">
    <property type="entry name" value="ABC_TRANSPORTER_2"/>
    <property type="match status" value="1"/>
</dbReference>
<dbReference type="InterPro" id="IPR003593">
    <property type="entry name" value="AAA+_ATPase"/>
</dbReference>
<dbReference type="NCBIfam" id="TIGR04520">
    <property type="entry name" value="ECF_ATPase_1"/>
    <property type="match status" value="1"/>
</dbReference>
<dbReference type="SMART" id="SM00382">
    <property type="entry name" value="AAA"/>
    <property type="match status" value="1"/>
</dbReference>
<evidence type="ECO:0000256" key="5">
    <source>
        <dbReference type="ARBA" id="ARBA00022840"/>
    </source>
</evidence>
<evidence type="ECO:0000256" key="4">
    <source>
        <dbReference type="ARBA" id="ARBA00022741"/>
    </source>
</evidence>
<evidence type="ECO:0000256" key="3">
    <source>
        <dbReference type="ARBA" id="ARBA00022475"/>
    </source>
</evidence>
<keyword evidence="7" id="KW-0472">Membrane</keyword>
<dbReference type="InterPro" id="IPR015856">
    <property type="entry name" value="ABC_transpr_CbiO/EcfA_su"/>
</dbReference>
<comment type="similarity">
    <text evidence="1">Belongs to the ABC transporter superfamily.</text>
</comment>
<gene>
    <name evidence="9" type="primary">ecfA1_2</name>
    <name evidence="9" type="ORF">KSB_38260</name>
</gene>
<accession>A0ABQ3URN9</accession>
<dbReference type="CDD" id="cd03225">
    <property type="entry name" value="ABC_cobalt_CbiO_domain1"/>
    <property type="match status" value="1"/>
</dbReference>
<dbReference type="PROSITE" id="PS00211">
    <property type="entry name" value="ABC_TRANSPORTER_1"/>
    <property type="match status" value="1"/>
</dbReference>
<dbReference type="GO" id="GO:0005524">
    <property type="term" value="F:ATP binding"/>
    <property type="evidence" value="ECO:0007669"/>
    <property type="project" value="UniProtKB-KW"/>
</dbReference>
<evidence type="ECO:0000256" key="6">
    <source>
        <dbReference type="ARBA" id="ARBA00022967"/>
    </source>
</evidence>
<dbReference type="InterPro" id="IPR003439">
    <property type="entry name" value="ABC_transporter-like_ATP-bd"/>
</dbReference>
<evidence type="ECO:0000259" key="8">
    <source>
        <dbReference type="PROSITE" id="PS50893"/>
    </source>
</evidence>
<evidence type="ECO:0000256" key="1">
    <source>
        <dbReference type="ARBA" id="ARBA00005417"/>
    </source>
</evidence>
<name>A0ABQ3URN9_9CHLR</name>